<dbReference type="InterPro" id="IPR000182">
    <property type="entry name" value="GNAT_dom"/>
</dbReference>
<dbReference type="OrthoDB" id="3533156at2"/>
<dbReference type="PANTHER" id="PTHR43792">
    <property type="entry name" value="GNAT FAMILY, PUTATIVE (AFU_ORTHOLOGUE AFUA_3G00765)-RELATED-RELATED"/>
    <property type="match status" value="1"/>
</dbReference>
<protein>
    <submittedName>
        <fullName evidence="2">Acetyltransferase</fullName>
    </submittedName>
</protein>
<proteinExistence type="predicted"/>
<dbReference type="InterPro" id="IPR016181">
    <property type="entry name" value="Acyl_CoA_acyltransferase"/>
</dbReference>
<dbReference type="GO" id="GO:0016747">
    <property type="term" value="F:acyltransferase activity, transferring groups other than amino-acyl groups"/>
    <property type="evidence" value="ECO:0007669"/>
    <property type="project" value="InterPro"/>
</dbReference>
<dbReference type="RefSeq" id="WP_054295452.1">
    <property type="nucleotide sequence ID" value="NZ_CP012752.1"/>
</dbReference>
<dbReference type="Proteomes" id="UP000063699">
    <property type="component" value="Chromosome"/>
</dbReference>
<dbReference type="KEGG" id="kphy:AOZ06_47895"/>
<organism evidence="2 3">
    <name type="scientific">Kibdelosporangium phytohabitans</name>
    <dbReference type="NCBI Taxonomy" id="860235"/>
    <lineage>
        <taxon>Bacteria</taxon>
        <taxon>Bacillati</taxon>
        <taxon>Actinomycetota</taxon>
        <taxon>Actinomycetes</taxon>
        <taxon>Pseudonocardiales</taxon>
        <taxon>Pseudonocardiaceae</taxon>
        <taxon>Kibdelosporangium</taxon>
    </lineage>
</organism>
<keyword evidence="2" id="KW-0808">Transferase</keyword>
<dbReference type="Pfam" id="PF13302">
    <property type="entry name" value="Acetyltransf_3"/>
    <property type="match status" value="1"/>
</dbReference>
<dbReference type="PROSITE" id="PS51186">
    <property type="entry name" value="GNAT"/>
    <property type="match status" value="1"/>
</dbReference>
<dbReference type="EMBL" id="CP012752">
    <property type="protein sequence ID" value="ALG13565.1"/>
    <property type="molecule type" value="Genomic_DNA"/>
</dbReference>
<dbReference type="PANTHER" id="PTHR43792:SF1">
    <property type="entry name" value="N-ACETYLTRANSFERASE DOMAIN-CONTAINING PROTEIN"/>
    <property type="match status" value="1"/>
</dbReference>
<name>A0A0N9IBI6_9PSEU</name>
<sequence length="183" mass="20236">MTASSTLSVTELETERLLLRQVSGTDREGLIELFTDPEVRAHLGGPRPRPEVERMLDHLGTTHVPGSYAIADRETNEFLGGLWLDRRPVDVPGHVTEDGNELELSYALRRSAWGKGIAYEAAAAVLRAAADEMPDQPVVVVTQTANQRSMKLVERLGFRVVRTFEQFDAQQALGTASLYSFKA</sequence>
<dbReference type="STRING" id="860235.AOZ06_47895"/>
<feature type="domain" description="N-acetyltransferase" evidence="1">
    <location>
        <begin position="17"/>
        <end position="183"/>
    </location>
</feature>
<evidence type="ECO:0000259" key="1">
    <source>
        <dbReference type="PROSITE" id="PS51186"/>
    </source>
</evidence>
<accession>A0A0N9IBI6</accession>
<dbReference type="AlphaFoldDB" id="A0A0N9IBI6"/>
<keyword evidence="3" id="KW-1185">Reference proteome</keyword>
<dbReference type="InterPro" id="IPR051531">
    <property type="entry name" value="N-acetyltransferase"/>
</dbReference>
<evidence type="ECO:0000313" key="2">
    <source>
        <dbReference type="EMBL" id="ALG13565.1"/>
    </source>
</evidence>
<gene>
    <name evidence="2" type="ORF">AOZ06_47895</name>
</gene>
<reference evidence="2 3" key="1">
    <citation type="submission" date="2015-07" db="EMBL/GenBank/DDBJ databases">
        <title>Genome sequencing of Kibdelosporangium phytohabitans.</title>
        <authorList>
            <person name="Qin S."/>
            <person name="Xing K."/>
        </authorList>
    </citation>
    <scope>NUCLEOTIDE SEQUENCE [LARGE SCALE GENOMIC DNA]</scope>
    <source>
        <strain evidence="2 3">KLBMP1111</strain>
    </source>
</reference>
<dbReference type="SUPFAM" id="SSF55729">
    <property type="entry name" value="Acyl-CoA N-acyltransferases (Nat)"/>
    <property type="match status" value="1"/>
</dbReference>
<dbReference type="Gene3D" id="3.40.630.30">
    <property type="match status" value="1"/>
</dbReference>
<evidence type="ECO:0000313" key="3">
    <source>
        <dbReference type="Proteomes" id="UP000063699"/>
    </source>
</evidence>